<dbReference type="InterPro" id="IPR019219">
    <property type="entry name" value="DUF2130"/>
</dbReference>
<proteinExistence type="predicted"/>
<dbReference type="Pfam" id="PF09903">
    <property type="entry name" value="DUF2130"/>
    <property type="match status" value="1"/>
</dbReference>
<dbReference type="AlphaFoldDB" id="X1SLH9"/>
<feature type="coiled-coil region" evidence="1">
    <location>
        <begin position="15"/>
        <end position="104"/>
    </location>
</feature>
<protein>
    <recommendedName>
        <fullName evidence="3">DUF2130 domain-containing protein</fullName>
    </recommendedName>
</protein>
<evidence type="ECO:0008006" key="3">
    <source>
        <dbReference type="Google" id="ProtNLM"/>
    </source>
</evidence>
<evidence type="ECO:0000313" key="2">
    <source>
        <dbReference type="EMBL" id="GAI93917.1"/>
    </source>
</evidence>
<comment type="caution">
    <text evidence="2">The sequence shown here is derived from an EMBL/GenBank/DDBJ whole genome shotgun (WGS) entry which is preliminary data.</text>
</comment>
<name>X1SLH9_9ZZZZ</name>
<organism evidence="2">
    <name type="scientific">marine sediment metagenome</name>
    <dbReference type="NCBI Taxonomy" id="412755"/>
    <lineage>
        <taxon>unclassified sequences</taxon>
        <taxon>metagenomes</taxon>
        <taxon>ecological metagenomes</taxon>
    </lineage>
</organism>
<feature type="non-terminal residue" evidence="2">
    <location>
        <position position="1"/>
    </location>
</feature>
<evidence type="ECO:0000256" key="1">
    <source>
        <dbReference type="SAM" id="Coils"/>
    </source>
</evidence>
<gene>
    <name evidence="2" type="ORF">S12H4_32875</name>
</gene>
<sequence length="275" mass="32147">ENIKKELEEKYSAGIEDITKQLEEKNEKIKEFQNIEKRLRDEKRRLEEEKEEFDLKVAREVDEKIKEEKEKTEKLLAEKYQIELGEKDKTIKDLQKALDEALRKASSGSAIVRGEIQELNLEYLLKQAFPIDDIKPVARGKPGGDVVHVVKGSRGFPCGVILWESKRTKNWNDSWLDKIREDLREIKGNIPIIVSEVIPKEIDSFDRRDNVWITKFECVIPLATVLRDMLQRVAYERTAATGRGKKEEILYNYITSHEFRQRVEAIVEVFKGMQS</sequence>
<accession>X1SLH9</accession>
<dbReference type="EMBL" id="BARW01019319">
    <property type="protein sequence ID" value="GAI93917.1"/>
    <property type="molecule type" value="Genomic_DNA"/>
</dbReference>
<feature type="non-terminal residue" evidence="2">
    <location>
        <position position="275"/>
    </location>
</feature>
<keyword evidence="1" id="KW-0175">Coiled coil</keyword>
<reference evidence="2" key="1">
    <citation type="journal article" date="2014" name="Front. Microbiol.">
        <title>High frequency of phylogenetically diverse reductive dehalogenase-homologous genes in deep subseafloor sedimentary metagenomes.</title>
        <authorList>
            <person name="Kawai M."/>
            <person name="Futagami T."/>
            <person name="Toyoda A."/>
            <person name="Takaki Y."/>
            <person name="Nishi S."/>
            <person name="Hori S."/>
            <person name="Arai W."/>
            <person name="Tsubouchi T."/>
            <person name="Morono Y."/>
            <person name="Uchiyama I."/>
            <person name="Ito T."/>
            <person name="Fujiyama A."/>
            <person name="Inagaki F."/>
            <person name="Takami H."/>
        </authorList>
    </citation>
    <scope>NUCLEOTIDE SEQUENCE</scope>
    <source>
        <strain evidence="2">Expedition CK06-06</strain>
    </source>
</reference>